<evidence type="ECO:0000256" key="6">
    <source>
        <dbReference type="ARBA" id="ARBA00023002"/>
    </source>
</evidence>
<feature type="domain" description="FAD/NAD(P)-binding" evidence="7">
    <location>
        <begin position="236"/>
        <end position="357"/>
    </location>
</feature>
<dbReference type="InterPro" id="IPR023753">
    <property type="entry name" value="FAD/NAD-binding_dom"/>
</dbReference>
<name>A0A162T445_9CRUS</name>
<protein>
    <recommendedName>
        <fullName evidence="3">Pyridine nucleotide-disulfide oxidoreductase domain-containing protein 1</fullName>
    </recommendedName>
</protein>
<comment type="cofactor">
    <cofactor evidence="1">
        <name>FAD</name>
        <dbReference type="ChEBI" id="CHEBI:57692"/>
    </cofactor>
</comment>
<evidence type="ECO:0000259" key="8">
    <source>
        <dbReference type="Pfam" id="PF18267"/>
    </source>
</evidence>
<reference evidence="9 10" key="1">
    <citation type="submission" date="2016-03" db="EMBL/GenBank/DDBJ databases">
        <title>EvidentialGene: Evidence-directed Construction of Genes on Genomes.</title>
        <authorList>
            <person name="Gilbert D.G."/>
            <person name="Choi J.-H."/>
            <person name="Mockaitis K."/>
            <person name="Colbourne J."/>
            <person name="Pfrender M."/>
        </authorList>
    </citation>
    <scope>NUCLEOTIDE SEQUENCE [LARGE SCALE GENOMIC DNA]</scope>
    <source>
        <strain evidence="9 10">Xinb3</strain>
        <tissue evidence="9">Complete organism</tissue>
    </source>
</reference>
<dbReference type="InterPro" id="IPR041575">
    <property type="entry name" value="Rubredoxin_C"/>
</dbReference>
<dbReference type="Pfam" id="PF18267">
    <property type="entry name" value="Rubredoxin_C"/>
    <property type="match status" value="1"/>
</dbReference>
<evidence type="ECO:0000259" key="7">
    <source>
        <dbReference type="Pfam" id="PF07992"/>
    </source>
</evidence>
<feature type="domain" description="NADH-rubredoxin oxidoreductase C-terminal" evidence="8">
    <location>
        <begin position="390"/>
        <end position="453"/>
    </location>
</feature>
<dbReference type="STRING" id="35525.A0A162T445"/>
<dbReference type="PRINTS" id="PR00368">
    <property type="entry name" value="FADPNR"/>
</dbReference>
<dbReference type="PANTHER" id="PTHR43429:SF2">
    <property type="entry name" value="PYRIDINE NUCLEOTIDE-DISULFIDE OXIDOREDUCTASE DOMAIN-CONTAINING PROTEIN 1"/>
    <property type="match status" value="1"/>
</dbReference>
<dbReference type="Gene3D" id="3.50.50.60">
    <property type="entry name" value="FAD/NAD(P)-binding domain"/>
    <property type="match status" value="3"/>
</dbReference>
<keyword evidence="4" id="KW-0285">Flavoprotein</keyword>
<keyword evidence="5" id="KW-0274">FAD</keyword>
<dbReference type="GO" id="GO:0016491">
    <property type="term" value="F:oxidoreductase activity"/>
    <property type="evidence" value="ECO:0007669"/>
    <property type="project" value="UniProtKB-KW"/>
</dbReference>
<evidence type="ECO:0000313" key="10">
    <source>
        <dbReference type="Proteomes" id="UP000076858"/>
    </source>
</evidence>
<dbReference type="PANTHER" id="PTHR43429">
    <property type="entry name" value="PYRIDINE NUCLEOTIDE-DISULFIDE OXIDOREDUCTASE DOMAIN-CONTAINING"/>
    <property type="match status" value="1"/>
</dbReference>
<gene>
    <name evidence="9" type="ORF">APZ42_010997</name>
</gene>
<proteinExistence type="inferred from homology"/>
<evidence type="ECO:0000256" key="5">
    <source>
        <dbReference type="ARBA" id="ARBA00022827"/>
    </source>
</evidence>
<evidence type="ECO:0000256" key="1">
    <source>
        <dbReference type="ARBA" id="ARBA00001974"/>
    </source>
</evidence>
<feature type="domain" description="FAD/NAD(P)-binding" evidence="7">
    <location>
        <begin position="7"/>
        <end position="192"/>
    </location>
</feature>
<sequence>MGDLKLFDFVVVGGGIAGISAIEQICLQIPESTVLLLTASAFVRVATAKLRITSHIEELQIQEEAVKDFHKRYPNVTVMIAKLETIYSVSHSIKTTTGTTYGYRKICICSGSIPKLVNFDSPNIIGLRDTDSAVDLKQRLEKSNRVCVLGNGGIATELIYELRNIDVIWVIRDKYIASAFVDSGAAEFLMNCADADRTGDQHSKDLRYTTSYIATGTGKDVPGCALGPNWHSNLELTGALAKKNLTIEFQTFIKDVNEKKPDSCQEMDEWPVYVTLNNGKIFGCDFVVSATGVSPSIPEIKEGTPFELGKDGGMLVNQSMESSVQDIYAAGDVCTVNWDVAFHWFQMRLWSQARPMGSYAGMCMAASFLKEAPPLLDFSFELFTHVTRFFGFRVVLLGLFNGQKLEGRYEALVRVTKGVEYLKLVVQDGKLHGAVLIGDTEMEETFENLILNQLDISQYGENLLNPDIDIEDYFD</sequence>
<dbReference type="Gene3D" id="3.30.390.30">
    <property type="match status" value="1"/>
</dbReference>
<evidence type="ECO:0000256" key="2">
    <source>
        <dbReference type="ARBA" id="ARBA00008147"/>
    </source>
</evidence>
<organism evidence="9 10">
    <name type="scientific">Daphnia magna</name>
    <dbReference type="NCBI Taxonomy" id="35525"/>
    <lineage>
        <taxon>Eukaryota</taxon>
        <taxon>Metazoa</taxon>
        <taxon>Ecdysozoa</taxon>
        <taxon>Arthropoda</taxon>
        <taxon>Crustacea</taxon>
        <taxon>Branchiopoda</taxon>
        <taxon>Diplostraca</taxon>
        <taxon>Cladocera</taxon>
        <taxon>Anomopoda</taxon>
        <taxon>Daphniidae</taxon>
        <taxon>Daphnia</taxon>
    </lineage>
</organism>
<accession>A0A162T445</accession>
<dbReference type="Proteomes" id="UP000076858">
    <property type="component" value="Unassembled WGS sequence"/>
</dbReference>
<dbReference type="SUPFAM" id="SSF51905">
    <property type="entry name" value="FAD/NAD(P)-binding domain"/>
    <property type="match status" value="1"/>
</dbReference>
<keyword evidence="10" id="KW-1185">Reference proteome</keyword>
<dbReference type="EMBL" id="LRGB01000007">
    <property type="protein sequence ID" value="KZS21888.1"/>
    <property type="molecule type" value="Genomic_DNA"/>
</dbReference>
<comment type="similarity">
    <text evidence="2">Belongs to the class-I pyridine nucleotide-disulfide oxidoreductase family. PYROXD1 subfamily.</text>
</comment>
<dbReference type="AlphaFoldDB" id="A0A162T445"/>
<evidence type="ECO:0000256" key="3">
    <source>
        <dbReference type="ARBA" id="ARBA00018240"/>
    </source>
</evidence>
<keyword evidence="6" id="KW-0560">Oxidoreductase</keyword>
<dbReference type="InterPro" id="IPR016156">
    <property type="entry name" value="FAD/NAD-linked_Rdtase_dimer_sf"/>
</dbReference>
<dbReference type="InterPro" id="IPR036188">
    <property type="entry name" value="FAD/NAD-bd_sf"/>
</dbReference>
<dbReference type="OrthoDB" id="202203at2759"/>
<evidence type="ECO:0000256" key="4">
    <source>
        <dbReference type="ARBA" id="ARBA00022630"/>
    </source>
</evidence>
<evidence type="ECO:0000313" key="9">
    <source>
        <dbReference type="EMBL" id="KZS21888.1"/>
    </source>
</evidence>
<comment type="caution">
    <text evidence="9">The sequence shown here is derived from an EMBL/GenBank/DDBJ whole genome shotgun (WGS) entry which is preliminary data.</text>
</comment>
<dbReference type="InterPro" id="IPR050260">
    <property type="entry name" value="FAD-bd_OxRdtase"/>
</dbReference>
<dbReference type="Pfam" id="PF07992">
    <property type="entry name" value="Pyr_redox_2"/>
    <property type="match status" value="2"/>
</dbReference>